<sequence length="34" mass="3848">MKALVIQLLKSFTRCSLLSGGWFCEESGTDCLYF</sequence>
<protein>
    <submittedName>
        <fullName evidence="1">Uncharacterized protein</fullName>
    </submittedName>
</protein>
<accession>A0A0E9VX75</accession>
<name>A0A0E9VX75_ANGAN</name>
<reference evidence="1" key="2">
    <citation type="journal article" date="2015" name="Fish Shellfish Immunol.">
        <title>Early steps in the European eel (Anguilla anguilla)-Vibrio vulnificus interaction in the gills: Role of the RtxA13 toxin.</title>
        <authorList>
            <person name="Callol A."/>
            <person name="Pajuelo D."/>
            <person name="Ebbesson L."/>
            <person name="Teles M."/>
            <person name="MacKenzie S."/>
            <person name="Amaro C."/>
        </authorList>
    </citation>
    <scope>NUCLEOTIDE SEQUENCE</scope>
</reference>
<dbReference type="EMBL" id="GBXM01025901">
    <property type="protein sequence ID" value="JAH82676.1"/>
    <property type="molecule type" value="Transcribed_RNA"/>
</dbReference>
<dbReference type="AlphaFoldDB" id="A0A0E9VX75"/>
<organism evidence="1">
    <name type="scientific">Anguilla anguilla</name>
    <name type="common">European freshwater eel</name>
    <name type="synonym">Muraena anguilla</name>
    <dbReference type="NCBI Taxonomy" id="7936"/>
    <lineage>
        <taxon>Eukaryota</taxon>
        <taxon>Metazoa</taxon>
        <taxon>Chordata</taxon>
        <taxon>Craniata</taxon>
        <taxon>Vertebrata</taxon>
        <taxon>Euteleostomi</taxon>
        <taxon>Actinopterygii</taxon>
        <taxon>Neopterygii</taxon>
        <taxon>Teleostei</taxon>
        <taxon>Anguilliformes</taxon>
        <taxon>Anguillidae</taxon>
        <taxon>Anguilla</taxon>
    </lineage>
</organism>
<reference evidence="1" key="1">
    <citation type="submission" date="2014-11" db="EMBL/GenBank/DDBJ databases">
        <authorList>
            <person name="Amaro Gonzalez C."/>
        </authorList>
    </citation>
    <scope>NUCLEOTIDE SEQUENCE</scope>
</reference>
<evidence type="ECO:0000313" key="1">
    <source>
        <dbReference type="EMBL" id="JAH82676.1"/>
    </source>
</evidence>
<proteinExistence type="predicted"/>